<dbReference type="PROSITE" id="PS50850">
    <property type="entry name" value="MFS"/>
    <property type="match status" value="1"/>
</dbReference>
<reference evidence="7 8" key="1">
    <citation type="submission" date="2018-09" db="EMBL/GenBank/DDBJ databases">
        <title>Genomic Encyclopedia of Archaeal and Bacterial Type Strains, Phase II (KMG-II): from individual species to whole genera.</title>
        <authorList>
            <person name="Goeker M."/>
        </authorList>
    </citation>
    <scope>NUCLEOTIDE SEQUENCE [LARGE SCALE GENOMIC DNA]</scope>
    <source>
        <strain evidence="7 8">DSM 27148</strain>
    </source>
</reference>
<dbReference type="RefSeq" id="WP_120274675.1">
    <property type="nucleotide sequence ID" value="NZ_RAPN01000002.1"/>
</dbReference>
<dbReference type="InterPro" id="IPR051788">
    <property type="entry name" value="MFS_Transporter"/>
</dbReference>
<evidence type="ECO:0000313" key="7">
    <source>
        <dbReference type="EMBL" id="RKD88521.1"/>
    </source>
</evidence>
<dbReference type="InterPro" id="IPR020846">
    <property type="entry name" value="MFS_dom"/>
</dbReference>
<evidence type="ECO:0000256" key="5">
    <source>
        <dbReference type="SAM" id="Phobius"/>
    </source>
</evidence>
<dbReference type="InterPro" id="IPR036259">
    <property type="entry name" value="MFS_trans_sf"/>
</dbReference>
<feature type="transmembrane region" description="Helical" evidence="5">
    <location>
        <begin position="169"/>
        <end position="187"/>
    </location>
</feature>
<feature type="transmembrane region" description="Helical" evidence="5">
    <location>
        <begin position="364"/>
        <end position="385"/>
    </location>
</feature>
<keyword evidence="2 5" id="KW-0812">Transmembrane</keyword>
<dbReference type="PANTHER" id="PTHR23514">
    <property type="entry name" value="BYPASS OF STOP CODON PROTEIN 6"/>
    <property type="match status" value="1"/>
</dbReference>
<comment type="caution">
    <text evidence="7">The sequence shown here is derived from an EMBL/GenBank/DDBJ whole genome shotgun (WGS) entry which is preliminary data.</text>
</comment>
<dbReference type="CDD" id="cd17393">
    <property type="entry name" value="MFS_MosC_like"/>
    <property type="match status" value="1"/>
</dbReference>
<name>A0A419VZ74_9BACT</name>
<dbReference type="InterPro" id="IPR011701">
    <property type="entry name" value="MFS"/>
</dbReference>
<feature type="domain" description="Major facilitator superfamily (MFS) profile" evidence="6">
    <location>
        <begin position="1"/>
        <end position="390"/>
    </location>
</feature>
<dbReference type="OrthoDB" id="9809599at2"/>
<keyword evidence="4 5" id="KW-0472">Membrane</keyword>
<evidence type="ECO:0000256" key="1">
    <source>
        <dbReference type="ARBA" id="ARBA00004141"/>
    </source>
</evidence>
<evidence type="ECO:0000256" key="4">
    <source>
        <dbReference type="ARBA" id="ARBA00023136"/>
    </source>
</evidence>
<keyword evidence="8" id="KW-1185">Reference proteome</keyword>
<dbReference type="Pfam" id="PF07690">
    <property type="entry name" value="MFS_1"/>
    <property type="match status" value="1"/>
</dbReference>
<organism evidence="7 8">
    <name type="scientific">Mangrovibacterium diazotrophicum</name>
    <dbReference type="NCBI Taxonomy" id="1261403"/>
    <lineage>
        <taxon>Bacteria</taxon>
        <taxon>Pseudomonadati</taxon>
        <taxon>Bacteroidota</taxon>
        <taxon>Bacteroidia</taxon>
        <taxon>Marinilabiliales</taxon>
        <taxon>Prolixibacteraceae</taxon>
        <taxon>Mangrovibacterium</taxon>
    </lineage>
</organism>
<gene>
    <name evidence="7" type="ORF">BC643_3673</name>
</gene>
<protein>
    <submittedName>
        <fullName evidence="7">Putative MFS family arabinose efflux permease</fullName>
    </submittedName>
</protein>
<proteinExistence type="predicted"/>
<feature type="transmembrane region" description="Helical" evidence="5">
    <location>
        <begin position="214"/>
        <end position="232"/>
    </location>
</feature>
<dbReference type="AlphaFoldDB" id="A0A419VZ74"/>
<dbReference type="SUPFAM" id="SSF103473">
    <property type="entry name" value="MFS general substrate transporter"/>
    <property type="match status" value="1"/>
</dbReference>
<dbReference type="Proteomes" id="UP000283387">
    <property type="component" value="Unassembled WGS sequence"/>
</dbReference>
<dbReference type="GO" id="GO:0016020">
    <property type="term" value="C:membrane"/>
    <property type="evidence" value="ECO:0007669"/>
    <property type="project" value="UniProtKB-SubCell"/>
</dbReference>
<feature type="transmembrane region" description="Helical" evidence="5">
    <location>
        <begin position="20"/>
        <end position="38"/>
    </location>
</feature>
<feature type="transmembrane region" description="Helical" evidence="5">
    <location>
        <begin position="304"/>
        <end position="325"/>
    </location>
</feature>
<evidence type="ECO:0000259" key="6">
    <source>
        <dbReference type="PROSITE" id="PS50850"/>
    </source>
</evidence>
<feature type="transmembrane region" description="Helical" evidence="5">
    <location>
        <begin position="106"/>
        <end position="131"/>
    </location>
</feature>
<feature type="transmembrane region" description="Helical" evidence="5">
    <location>
        <begin position="337"/>
        <end position="358"/>
    </location>
</feature>
<dbReference type="Gene3D" id="1.20.1250.20">
    <property type="entry name" value="MFS general substrate transporter like domains"/>
    <property type="match status" value="2"/>
</dbReference>
<dbReference type="EMBL" id="RAPN01000002">
    <property type="protein sequence ID" value="RKD88521.1"/>
    <property type="molecule type" value="Genomic_DNA"/>
</dbReference>
<evidence type="ECO:0000256" key="2">
    <source>
        <dbReference type="ARBA" id="ARBA00022692"/>
    </source>
</evidence>
<dbReference type="PANTHER" id="PTHR23514:SF13">
    <property type="entry name" value="INNER MEMBRANE PROTEIN YBJJ"/>
    <property type="match status" value="1"/>
</dbReference>
<feature type="transmembrane region" description="Helical" evidence="5">
    <location>
        <begin position="82"/>
        <end position="100"/>
    </location>
</feature>
<sequence length="406" mass="43865">MNLTLKIARLLLLDRRYFPVAQLFLSLSLMFGTWIVYLPSITQKLGMNEGQLGIALFGAAVGSLISIWIGNKLVRRIGEGRLSLLSVLSMTFFIFSYFLAQSFVQLTALMFLFGLTSGMLQIGLNTVVSTVERRDQIAIMSSCHAWFSLGGLLAAGFGTLLMLALKNPLLHISIAAVMVIILQIFSYRKYLSLNNSIDNDTTAKQPQNLKNPQLWALAIVAVTAMVSEGAIADWSGLYLRDITHASNSQLGLGYAGFSLAMTLGRFSGDYFSNRLGPWQILLNGFLISVIGLLFVFVGSTLASLFGFAMVGAGFSILVPEAYRLATKVDGVSPASGIAFMAGSAYLGFLGGPVLIGSIAKHAGLKVGFVFVLFLVIMGLASAFLLKLKNGNSPLLHIFRFKLKKSA</sequence>
<comment type="subcellular location">
    <subcellularLocation>
        <location evidence="1">Membrane</location>
        <topology evidence="1">Multi-pass membrane protein</topology>
    </subcellularLocation>
</comment>
<evidence type="ECO:0000256" key="3">
    <source>
        <dbReference type="ARBA" id="ARBA00022989"/>
    </source>
</evidence>
<feature type="transmembrane region" description="Helical" evidence="5">
    <location>
        <begin position="143"/>
        <end position="163"/>
    </location>
</feature>
<evidence type="ECO:0000313" key="8">
    <source>
        <dbReference type="Proteomes" id="UP000283387"/>
    </source>
</evidence>
<accession>A0A419VZ74</accession>
<feature type="transmembrane region" description="Helical" evidence="5">
    <location>
        <begin position="50"/>
        <end position="70"/>
    </location>
</feature>
<keyword evidence="3 5" id="KW-1133">Transmembrane helix</keyword>
<dbReference type="GO" id="GO:0022857">
    <property type="term" value="F:transmembrane transporter activity"/>
    <property type="evidence" value="ECO:0007669"/>
    <property type="project" value="InterPro"/>
</dbReference>
<feature type="transmembrane region" description="Helical" evidence="5">
    <location>
        <begin position="280"/>
        <end position="298"/>
    </location>
</feature>